<dbReference type="OrthoDB" id="6133475at2759"/>
<gene>
    <name evidence="2" type="ORF">BSL78_27396</name>
</gene>
<proteinExistence type="predicted"/>
<dbReference type="InterPro" id="IPR016186">
    <property type="entry name" value="C-type_lectin-like/link_sf"/>
</dbReference>
<dbReference type="PANTHER" id="PTHR22803">
    <property type="entry name" value="MANNOSE, PHOSPHOLIPASE, LECTIN RECEPTOR RELATED"/>
    <property type="match status" value="1"/>
</dbReference>
<keyword evidence="3" id="KW-1185">Reference proteome</keyword>
<sequence>MIKPLKSSVVNSGIRMAVLPERRPKWTKHQRCFLYGVNNCTGEEDRLLDCLYSTKFQEEQSGSGASVFCYLTECERGWQKFDMDSSYCFHNVRKSWNEASEFCSGINSHLVWIESEKENDFLKLSLFAENPAGRVWIGMDDIEEEDKAVIQCNFKQDTPFVL</sequence>
<dbReference type="InterPro" id="IPR001304">
    <property type="entry name" value="C-type_lectin-like"/>
</dbReference>
<dbReference type="Proteomes" id="UP000230750">
    <property type="component" value="Unassembled WGS sequence"/>
</dbReference>
<organism evidence="2 3">
    <name type="scientific">Stichopus japonicus</name>
    <name type="common">Sea cucumber</name>
    <dbReference type="NCBI Taxonomy" id="307972"/>
    <lineage>
        <taxon>Eukaryota</taxon>
        <taxon>Metazoa</taxon>
        <taxon>Echinodermata</taxon>
        <taxon>Eleutherozoa</taxon>
        <taxon>Echinozoa</taxon>
        <taxon>Holothuroidea</taxon>
        <taxon>Aspidochirotacea</taxon>
        <taxon>Aspidochirotida</taxon>
        <taxon>Stichopodidae</taxon>
        <taxon>Apostichopus</taxon>
    </lineage>
</organism>
<dbReference type="Gene3D" id="3.10.100.10">
    <property type="entry name" value="Mannose-Binding Protein A, subunit A"/>
    <property type="match status" value="1"/>
</dbReference>
<accession>A0A2G8JJ52</accession>
<dbReference type="InterPro" id="IPR050111">
    <property type="entry name" value="C-type_lectin/snaclec_domain"/>
</dbReference>
<dbReference type="EMBL" id="MRZV01001815">
    <property type="protein sequence ID" value="PIK35776.1"/>
    <property type="molecule type" value="Genomic_DNA"/>
</dbReference>
<dbReference type="PROSITE" id="PS50041">
    <property type="entry name" value="C_TYPE_LECTIN_2"/>
    <property type="match status" value="1"/>
</dbReference>
<dbReference type="AlphaFoldDB" id="A0A2G8JJ52"/>
<dbReference type="Pfam" id="PF00059">
    <property type="entry name" value="Lectin_C"/>
    <property type="match status" value="1"/>
</dbReference>
<protein>
    <submittedName>
        <fullName evidence="2">Putative aggrecan core protein</fullName>
    </submittedName>
</protein>
<comment type="caution">
    <text evidence="2">The sequence shown here is derived from an EMBL/GenBank/DDBJ whole genome shotgun (WGS) entry which is preliminary data.</text>
</comment>
<reference evidence="2 3" key="1">
    <citation type="journal article" date="2017" name="PLoS Biol.">
        <title>The sea cucumber genome provides insights into morphological evolution and visceral regeneration.</title>
        <authorList>
            <person name="Zhang X."/>
            <person name="Sun L."/>
            <person name="Yuan J."/>
            <person name="Sun Y."/>
            <person name="Gao Y."/>
            <person name="Zhang L."/>
            <person name="Li S."/>
            <person name="Dai H."/>
            <person name="Hamel J.F."/>
            <person name="Liu C."/>
            <person name="Yu Y."/>
            <person name="Liu S."/>
            <person name="Lin W."/>
            <person name="Guo K."/>
            <person name="Jin S."/>
            <person name="Xu P."/>
            <person name="Storey K.B."/>
            <person name="Huan P."/>
            <person name="Zhang T."/>
            <person name="Zhou Y."/>
            <person name="Zhang J."/>
            <person name="Lin C."/>
            <person name="Li X."/>
            <person name="Xing L."/>
            <person name="Huo D."/>
            <person name="Sun M."/>
            <person name="Wang L."/>
            <person name="Mercier A."/>
            <person name="Li F."/>
            <person name="Yang H."/>
            <person name="Xiang J."/>
        </authorList>
    </citation>
    <scope>NUCLEOTIDE SEQUENCE [LARGE SCALE GENOMIC DNA]</scope>
    <source>
        <strain evidence="2">Shaxun</strain>
        <tissue evidence="2">Muscle</tissue>
    </source>
</reference>
<dbReference type="InterPro" id="IPR016187">
    <property type="entry name" value="CTDL_fold"/>
</dbReference>
<feature type="domain" description="C-type lectin" evidence="1">
    <location>
        <begin position="84"/>
        <end position="147"/>
    </location>
</feature>
<evidence type="ECO:0000313" key="2">
    <source>
        <dbReference type="EMBL" id="PIK35776.1"/>
    </source>
</evidence>
<dbReference type="CDD" id="cd00037">
    <property type="entry name" value="CLECT"/>
    <property type="match status" value="1"/>
</dbReference>
<name>A0A2G8JJ52_STIJA</name>
<dbReference type="SUPFAM" id="SSF56436">
    <property type="entry name" value="C-type lectin-like"/>
    <property type="match status" value="1"/>
</dbReference>
<evidence type="ECO:0000259" key="1">
    <source>
        <dbReference type="PROSITE" id="PS50041"/>
    </source>
</evidence>
<evidence type="ECO:0000313" key="3">
    <source>
        <dbReference type="Proteomes" id="UP000230750"/>
    </source>
</evidence>